<dbReference type="Proteomes" id="UP001247542">
    <property type="component" value="Unassembled WGS sequence"/>
</dbReference>
<dbReference type="Pfam" id="PF02589">
    <property type="entry name" value="LUD_dom"/>
    <property type="match status" value="1"/>
</dbReference>
<dbReference type="InterPro" id="IPR003741">
    <property type="entry name" value="LUD_dom"/>
</dbReference>
<keyword evidence="3" id="KW-1185">Reference proteome</keyword>
<dbReference type="PANTHER" id="PTHR43682">
    <property type="entry name" value="LACTATE UTILIZATION PROTEIN C"/>
    <property type="match status" value="1"/>
</dbReference>
<dbReference type="InterPro" id="IPR037171">
    <property type="entry name" value="NagB/RpiA_transferase-like"/>
</dbReference>
<accession>A0ABU3I8J6</accession>
<evidence type="ECO:0000313" key="2">
    <source>
        <dbReference type="EMBL" id="MDT3766707.1"/>
    </source>
</evidence>
<organism evidence="2 3">
    <name type="scientific">Gleimia hominis</name>
    <dbReference type="NCBI Taxonomy" id="595468"/>
    <lineage>
        <taxon>Bacteria</taxon>
        <taxon>Bacillati</taxon>
        <taxon>Actinomycetota</taxon>
        <taxon>Actinomycetes</taxon>
        <taxon>Actinomycetales</taxon>
        <taxon>Actinomycetaceae</taxon>
        <taxon>Gleimia</taxon>
    </lineage>
</organism>
<sequence>MRTMAEDNVAKAEVLRRVRHALRDNPIKPVQVPRDYIQEGEDAPGSDPVIDVFVKALEDYNAHVQITDEKGVPAAIRKALEGVATAVIPRGLPQEWRPGLDAVTVTVEQPDAPLTNHQLDQIDAVVTASRCAVSHTGTIMLDGTEDQGRRALTLVPDTHVVVVRGDHVFPTVPQAVKLLGEHPTRPTTWVAGPSATSDIELIRVNGVHGPRNLHVVIVR</sequence>
<evidence type="ECO:0000313" key="3">
    <source>
        <dbReference type="Proteomes" id="UP001247542"/>
    </source>
</evidence>
<name>A0ABU3I8J6_9ACTO</name>
<protein>
    <submittedName>
        <fullName evidence="2">Lactate utilization protein C</fullName>
    </submittedName>
</protein>
<evidence type="ECO:0000259" key="1">
    <source>
        <dbReference type="Pfam" id="PF02589"/>
    </source>
</evidence>
<dbReference type="SUPFAM" id="SSF100950">
    <property type="entry name" value="NagB/RpiA/CoA transferase-like"/>
    <property type="match status" value="1"/>
</dbReference>
<comment type="caution">
    <text evidence="2">The sequence shown here is derived from an EMBL/GenBank/DDBJ whole genome shotgun (WGS) entry which is preliminary data.</text>
</comment>
<feature type="domain" description="LUD" evidence="1">
    <location>
        <begin position="116"/>
        <end position="218"/>
    </location>
</feature>
<gene>
    <name evidence="2" type="ORF">QS713_01325</name>
</gene>
<dbReference type="Gene3D" id="3.40.50.10420">
    <property type="entry name" value="NagB/RpiA/CoA transferase-like"/>
    <property type="match status" value="1"/>
</dbReference>
<dbReference type="EMBL" id="JASXSX010000001">
    <property type="protein sequence ID" value="MDT3766707.1"/>
    <property type="molecule type" value="Genomic_DNA"/>
</dbReference>
<dbReference type="RefSeq" id="WP_313271821.1">
    <property type="nucleotide sequence ID" value="NZ_JASXSX010000001.1"/>
</dbReference>
<dbReference type="InterPro" id="IPR024185">
    <property type="entry name" value="FTHF_cligase-like_sf"/>
</dbReference>
<proteinExistence type="predicted"/>
<reference evidence="2 3" key="1">
    <citation type="submission" date="2023-06" db="EMBL/GenBank/DDBJ databases">
        <title>Draft genome sequence of Gleimia hominis type strain CCUG 57540T.</title>
        <authorList>
            <person name="Salva-Serra F."/>
            <person name="Cardew S."/>
            <person name="Jensie Markopoulos S."/>
            <person name="Ohlen M."/>
            <person name="Inganas E."/>
            <person name="Svensson-Stadler L."/>
            <person name="Moore E.R.B."/>
        </authorList>
    </citation>
    <scope>NUCLEOTIDE SEQUENCE [LARGE SCALE GENOMIC DNA]</scope>
    <source>
        <strain evidence="2 3">CCUG 57540</strain>
    </source>
</reference>
<dbReference type="PANTHER" id="PTHR43682:SF1">
    <property type="entry name" value="LACTATE UTILIZATION PROTEIN C"/>
    <property type="match status" value="1"/>
</dbReference>